<evidence type="ECO:0000259" key="1">
    <source>
        <dbReference type="PROSITE" id="PS50805"/>
    </source>
</evidence>
<dbReference type="InterPro" id="IPR036051">
    <property type="entry name" value="KRAB_dom_sf"/>
</dbReference>
<dbReference type="PANTHER" id="PTHR23232:SF168">
    <property type="entry name" value="KRAB DOMAIN-CONTAINING PROTEIN"/>
    <property type="match status" value="1"/>
</dbReference>
<organism evidence="2 3">
    <name type="scientific">Suricata suricatta</name>
    <name type="common">Meerkat</name>
    <dbReference type="NCBI Taxonomy" id="37032"/>
    <lineage>
        <taxon>Eukaryota</taxon>
        <taxon>Metazoa</taxon>
        <taxon>Chordata</taxon>
        <taxon>Craniata</taxon>
        <taxon>Vertebrata</taxon>
        <taxon>Euteleostomi</taxon>
        <taxon>Mammalia</taxon>
        <taxon>Eutheria</taxon>
        <taxon>Laurasiatheria</taxon>
        <taxon>Carnivora</taxon>
        <taxon>Feliformia</taxon>
        <taxon>Herpestidae</taxon>
        <taxon>Suricata</taxon>
    </lineage>
</organism>
<dbReference type="InterPro" id="IPR001909">
    <property type="entry name" value="KRAB"/>
</dbReference>
<evidence type="ECO:0000313" key="3">
    <source>
        <dbReference type="Proteomes" id="UP000472268"/>
    </source>
</evidence>
<dbReference type="Proteomes" id="UP000472268">
    <property type="component" value="Chromosome 16"/>
</dbReference>
<dbReference type="CDD" id="cd07765">
    <property type="entry name" value="KRAB_A-box"/>
    <property type="match status" value="1"/>
</dbReference>
<dbReference type="InterPro" id="IPR050169">
    <property type="entry name" value="Krueppel_C2H2_ZnF"/>
</dbReference>
<dbReference type="Gene3D" id="6.10.140.140">
    <property type="match status" value="1"/>
</dbReference>
<dbReference type="AlphaFoldDB" id="A0A673U0H3"/>
<sequence>MFSFQGWLTFRDVIVEFSPEEWECLGPAQRALYRDVMLENYRNLVSLGRNLFPCVMEPGLDHPAEEPRGTWRSWKGGALFHTGGLKGDYSPSRGLSPERKQREFPYQSCRPSYNISPPSLALSKFRRTLLCLASWPISCNIAPTCLSPSCSSQSNDFFVSPAPLASFLPHTLLIISCLSDNLGSSRISGSLTRAHLQTLF</sequence>
<protein>
    <recommendedName>
        <fullName evidence="1">KRAB domain-containing protein</fullName>
    </recommendedName>
</protein>
<name>A0A673U0H3_SURSU</name>
<dbReference type="GO" id="GO:0006355">
    <property type="term" value="P:regulation of DNA-templated transcription"/>
    <property type="evidence" value="ECO:0007669"/>
    <property type="project" value="InterPro"/>
</dbReference>
<dbReference type="SMART" id="SM00349">
    <property type="entry name" value="KRAB"/>
    <property type="match status" value="1"/>
</dbReference>
<accession>A0A673U0H3</accession>
<reference evidence="2 3" key="1">
    <citation type="submission" date="2019-05" db="EMBL/GenBank/DDBJ databases">
        <title>A Chromosome-scale Meerkat (S. suricatta) Genome Assembly.</title>
        <authorList>
            <person name="Dudchenko O."/>
            <person name="Lieberman Aiden E."/>
            <person name="Tung J."/>
            <person name="Barreiro L.B."/>
            <person name="Clutton-Brock T.H."/>
        </authorList>
    </citation>
    <scope>NUCLEOTIDE SEQUENCE [LARGE SCALE GENOMIC DNA]</scope>
</reference>
<dbReference type="PANTHER" id="PTHR23232">
    <property type="entry name" value="KRAB DOMAIN C2H2 ZINC FINGER"/>
    <property type="match status" value="1"/>
</dbReference>
<keyword evidence="3" id="KW-1185">Reference proteome</keyword>
<proteinExistence type="predicted"/>
<reference evidence="2" key="2">
    <citation type="submission" date="2025-08" db="UniProtKB">
        <authorList>
            <consortium name="Ensembl"/>
        </authorList>
    </citation>
    <scope>IDENTIFICATION</scope>
</reference>
<dbReference type="Pfam" id="PF01352">
    <property type="entry name" value="KRAB"/>
    <property type="match status" value="1"/>
</dbReference>
<evidence type="ECO:0000313" key="2">
    <source>
        <dbReference type="Ensembl" id="ENSSSUP00005018998.1"/>
    </source>
</evidence>
<feature type="domain" description="KRAB" evidence="1">
    <location>
        <begin position="8"/>
        <end position="83"/>
    </location>
</feature>
<reference evidence="2" key="3">
    <citation type="submission" date="2025-09" db="UniProtKB">
        <authorList>
            <consortium name="Ensembl"/>
        </authorList>
    </citation>
    <scope>IDENTIFICATION</scope>
</reference>
<dbReference type="PROSITE" id="PS50805">
    <property type="entry name" value="KRAB"/>
    <property type="match status" value="1"/>
</dbReference>
<dbReference type="SUPFAM" id="SSF109640">
    <property type="entry name" value="KRAB domain (Kruppel-associated box)"/>
    <property type="match status" value="1"/>
</dbReference>
<dbReference type="Ensembl" id="ENSSSUT00005021708.1">
    <property type="protein sequence ID" value="ENSSSUP00005018998.1"/>
    <property type="gene ID" value="ENSSSUG00005012283.1"/>
</dbReference>